<keyword evidence="2" id="KW-1185">Reference proteome</keyword>
<reference evidence="1" key="1">
    <citation type="submission" date="2021-06" db="EMBL/GenBank/DDBJ databases">
        <authorList>
            <person name="Kallberg Y."/>
            <person name="Tangrot J."/>
            <person name="Rosling A."/>
        </authorList>
    </citation>
    <scope>NUCLEOTIDE SEQUENCE</scope>
    <source>
        <strain evidence="1">MA461A</strain>
    </source>
</reference>
<comment type="caution">
    <text evidence="1">The sequence shown here is derived from an EMBL/GenBank/DDBJ whole genome shotgun (WGS) entry which is preliminary data.</text>
</comment>
<proteinExistence type="predicted"/>
<name>A0ACA9Q0A9_9GLOM</name>
<organism evidence="1 2">
    <name type="scientific">Racocetra persica</name>
    <dbReference type="NCBI Taxonomy" id="160502"/>
    <lineage>
        <taxon>Eukaryota</taxon>
        <taxon>Fungi</taxon>
        <taxon>Fungi incertae sedis</taxon>
        <taxon>Mucoromycota</taxon>
        <taxon>Glomeromycotina</taxon>
        <taxon>Glomeromycetes</taxon>
        <taxon>Diversisporales</taxon>
        <taxon>Gigasporaceae</taxon>
        <taxon>Racocetra</taxon>
    </lineage>
</organism>
<accession>A0ACA9Q0A9</accession>
<dbReference type="EMBL" id="CAJVQC010025525">
    <property type="protein sequence ID" value="CAG8730260.1"/>
    <property type="molecule type" value="Genomic_DNA"/>
</dbReference>
<protein>
    <submittedName>
        <fullName evidence="1">32214_t:CDS:1</fullName>
    </submittedName>
</protein>
<evidence type="ECO:0000313" key="2">
    <source>
        <dbReference type="Proteomes" id="UP000789920"/>
    </source>
</evidence>
<dbReference type="Proteomes" id="UP000789920">
    <property type="component" value="Unassembled WGS sequence"/>
</dbReference>
<sequence>MNFSSKEIEKLQEIIDKIRTENKLLLKERDECDKTDLNNQQIIDKNKNLKEKDFENKILELRQEIDGAKKVLSGFSKSNNLEKEKTRIDESGGGRHEGGGWRRPNVIHHTNVIYQTTKKQANEMEEQLKEYEKHKKEVEDKINKIMITHLNISRIEIEKLTTVRKLDTILNFIKQEVKEYLRLLGIPFQTGDSLISILKKLVKACEEIGITGPVQEMLLRCLKMLDPKTQINDSKSFGTESLSMDALVKACFENSRDILNKERFFENRPEISFVRKLIRCHYYLVRKNNPLSVKTMADNLFKITDLESEKIFNRKIWKNIIKKEYNSFSIFNPQYNYINIVVKELGYYR</sequence>
<evidence type="ECO:0000313" key="1">
    <source>
        <dbReference type="EMBL" id="CAG8730260.1"/>
    </source>
</evidence>
<gene>
    <name evidence="1" type="ORF">RPERSI_LOCUS12085</name>
</gene>